<keyword evidence="3" id="KW-0418">Kinase</keyword>
<proteinExistence type="predicted"/>
<feature type="transmembrane region" description="Helical" evidence="1">
    <location>
        <begin position="733"/>
        <end position="753"/>
    </location>
</feature>
<dbReference type="PANTHER" id="PTHR34220:SF7">
    <property type="entry name" value="SENSOR HISTIDINE KINASE YPDA"/>
    <property type="match status" value="1"/>
</dbReference>
<dbReference type="SUPFAM" id="SSF50978">
    <property type="entry name" value="WD40 repeat-like"/>
    <property type="match status" value="1"/>
</dbReference>
<evidence type="ECO:0000256" key="1">
    <source>
        <dbReference type="SAM" id="Phobius"/>
    </source>
</evidence>
<keyword evidence="1" id="KW-1133">Transmembrane helix</keyword>
<keyword evidence="3" id="KW-0808">Transferase</keyword>
<organism evidence="3 4">
    <name type="scientific">Marivirga salinarum</name>
    <dbReference type="NCBI Taxonomy" id="3059078"/>
    <lineage>
        <taxon>Bacteria</taxon>
        <taxon>Pseudomonadati</taxon>
        <taxon>Bacteroidota</taxon>
        <taxon>Cytophagia</taxon>
        <taxon>Cytophagales</taxon>
        <taxon>Marivirgaceae</taxon>
        <taxon>Marivirga</taxon>
    </lineage>
</organism>
<evidence type="ECO:0000313" key="3">
    <source>
        <dbReference type="EMBL" id="WMN10672.1"/>
    </source>
</evidence>
<dbReference type="InterPro" id="IPR013783">
    <property type="entry name" value="Ig-like_fold"/>
</dbReference>
<dbReference type="PANTHER" id="PTHR34220">
    <property type="entry name" value="SENSOR HISTIDINE KINASE YPDA"/>
    <property type="match status" value="1"/>
</dbReference>
<dbReference type="GO" id="GO:0016020">
    <property type="term" value="C:membrane"/>
    <property type="evidence" value="ECO:0007669"/>
    <property type="project" value="InterPro"/>
</dbReference>
<sequence>MRQFIIFYLFVGLLQPSIAQDYVTQSFSDVYDFDVRTIYDVMQASDEKLWIGTDQGVFSFNQREVKRYADSRYQSEFSNLKEDPDGRIWLQNFSGQIFFIKEDSLRLFKDLSPYTRDGLISLDISRYPIMLVSSEYGIFKFNIEEESEYQAFAFENQKLVPQNFDELKVSPIENIIATQETLYFIHSSTIYSFRQGEVIPISQTRMPSRSKVKLLKVADKIFGVQLLGEGEVVLYQIDGDKVTERVYRGLNGVVTQSLQYFEEKQQYWLGSQKGFYVFDENLDLLEPKASLQQLYVTSIIQDVEGNYLLSTLNEGLQIIYSLDVQVYRKDNSGLRVDNIVDIIAGPEGTAFILDEQNNLFQMSEGELLPQFLYQCEERVSSLFFNYPEAVIHLFPASTQYNLLRNGPEPNILTNIKSLNTFDSTNLIVSQSGSAILISSRNSKLRNNLRPYLSDSTGKHFETGITQYVIRQKRSISNLIVNEAEFYVAYSDALYHYKNGDHVEIKYNNQPIVAIDLLKDGSKIWIAGTDGSLFLIEKEGEIQKINSFSMAIKNLDLYKDKLFIVASKAVYTYLHQTAELEKIDYTNGLITSEIHKGLIFNDKIYLATYDGLFYYPANFKRKYNEHKPSINLDEFKVNGATFSQGEISDLTHLQNNLLFNFSTYALRSQKSFQLAYKFEQDQEWQFTDGLSLSFNALQPGDYELSCKIVNEAGISSNFVEKISFSIAFPFYQQAWFYFAISLFSVLIVGGFLNYRYKVKRTNAILHERLAMSTLSSIKAQMNPHFIFNAINAVQNSILKGDKNASYRYLNKLSVILRNILIHSEKDFIDAEEELKMIESYLDLEELRFNGDLNYHIEGKEVLSTIEMPAMIIQPFVENSVKHGLLHKKGSKEIKISFELQEYLICTIIDNGIGRDASEQIKKEQGLNKKAFSTSSIQKRFAILREYYQLDLGFTYEDLAVNDQAVGTKVVLRIPFK</sequence>
<evidence type="ECO:0000259" key="2">
    <source>
        <dbReference type="Pfam" id="PF06580"/>
    </source>
</evidence>
<dbReference type="Gene3D" id="3.30.565.10">
    <property type="entry name" value="Histidine kinase-like ATPase, C-terminal domain"/>
    <property type="match status" value="1"/>
</dbReference>
<dbReference type="InterPro" id="IPR015943">
    <property type="entry name" value="WD40/YVTN_repeat-like_dom_sf"/>
</dbReference>
<evidence type="ECO:0000313" key="4">
    <source>
        <dbReference type="Proteomes" id="UP001230496"/>
    </source>
</evidence>
<dbReference type="Pfam" id="PF06580">
    <property type="entry name" value="His_kinase"/>
    <property type="match status" value="1"/>
</dbReference>
<dbReference type="InterPro" id="IPR010559">
    <property type="entry name" value="Sig_transdc_His_kin_internal"/>
</dbReference>
<keyword evidence="1" id="KW-0812">Transmembrane</keyword>
<dbReference type="InterPro" id="IPR036322">
    <property type="entry name" value="WD40_repeat_dom_sf"/>
</dbReference>
<dbReference type="InterPro" id="IPR036890">
    <property type="entry name" value="HATPase_C_sf"/>
</dbReference>
<dbReference type="AlphaFoldDB" id="A0AA51N8D6"/>
<feature type="domain" description="Signal transduction histidine kinase internal region" evidence="2">
    <location>
        <begin position="773"/>
        <end position="849"/>
    </location>
</feature>
<accession>A0AA51N8D6</accession>
<name>A0AA51N8D6_9BACT</name>
<dbReference type="Gene3D" id="2.130.10.10">
    <property type="entry name" value="YVTN repeat-like/Quinoprotein amine dehydrogenase"/>
    <property type="match status" value="2"/>
</dbReference>
<keyword evidence="1" id="KW-0472">Membrane</keyword>
<dbReference type="EMBL" id="CP129971">
    <property type="protein sequence ID" value="WMN10672.1"/>
    <property type="molecule type" value="Genomic_DNA"/>
</dbReference>
<dbReference type="RefSeq" id="WP_308347049.1">
    <property type="nucleotide sequence ID" value="NZ_CP129971.1"/>
</dbReference>
<keyword evidence="4" id="KW-1185">Reference proteome</keyword>
<dbReference type="KEGG" id="msaa:QYS49_35620"/>
<dbReference type="Proteomes" id="UP001230496">
    <property type="component" value="Chromosome"/>
</dbReference>
<dbReference type="Gene3D" id="2.60.40.10">
    <property type="entry name" value="Immunoglobulins"/>
    <property type="match status" value="1"/>
</dbReference>
<dbReference type="GO" id="GO:0000155">
    <property type="term" value="F:phosphorelay sensor kinase activity"/>
    <property type="evidence" value="ECO:0007669"/>
    <property type="project" value="InterPro"/>
</dbReference>
<reference evidence="3 4" key="1">
    <citation type="submission" date="2023-08" db="EMBL/GenBank/DDBJ databases">
        <title>Comparative genomics and taxonomic characterization of three novel marine species of genus Marivirga.</title>
        <authorList>
            <person name="Muhammad N."/>
            <person name="Kim S.-G."/>
        </authorList>
    </citation>
    <scope>NUCLEOTIDE SEQUENCE [LARGE SCALE GENOMIC DNA]</scope>
    <source>
        <strain evidence="3 4">BDSF4-3</strain>
    </source>
</reference>
<gene>
    <name evidence="3" type="ORF">QYS49_35620</name>
</gene>
<dbReference type="SUPFAM" id="SSF55874">
    <property type="entry name" value="ATPase domain of HSP90 chaperone/DNA topoisomerase II/histidine kinase"/>
    <property type="match status" value="1"/>
</dbReference>
<protein>
    <submittedName>
        <fullName evidence="3">Histidine kinase</fullName>
    </submittedName>
</protein>
<dbReference type="InterPro" id="IPR050640">
    <property type="entry name" value="Bact_2-comp_sensor_kinase"/>
</dbReference>